<dbReference type="Gene3D" id="1.20.1250.20">
    <property type="entry name" value="MFS general substrate transporter like domains"/>
    <property type="match status" value="1"/>
</dbReference>
<evidence type="ECO:0000313" key="9">
    <source>
        <dbReference type="EMBL" id="GBV21754.1"/>
    </source>
</evidence>
<feature type="transmembrane region" description="Helical" evidence="7">
    <location>
        <begin position="205"/>
        <end position="222"/>
    </location>
</feature>
<feature type="transmembrane region" description="Helical" evidence="7">
    <location>
        <begin position="429"/>
        <end position="449"/>
    </location>
</feature>
<evidence type="ECO:0000313" key="10">
    <source>
        <dbReference type="Proteomes" id="UP000265645"/>
    </source>
</evidence>
<feature type="transmembrane region" description="Helical" evidence="7">
    <location>
        <begin position="270"/>
        <end position="291"/>
    </location>
</feature>
<evidence type="ECO:0000256" key="2">
    <source>
        <dbReference type="ARBA" id="ARBA00022448"/>
    </source>
</evidence>
<comment type="caution">
    <text evidence="9">The sequence shown here is derived from an EMBL/GenBank/DDBJ whole genome shotgun (WGS) entry which is preliminary data.</text>
</comment>
<feature type="transmembrane region" description="Helical" evidence="7">
    <location>
        <begin position="297"/>
        <end position="316"/>
    </location>
</feature>
<dbReference type="EMBL" id="BDVT01000024">
    <property type="protein sequence ID" value="GBV21754.1"/>
    <property type="molecule type" value="Genomic_DNA"/>
</dbReference>
<dbReference type="PANTHER" id="PTHR42718">
    <property type="entry name" value="MAJOR FACILITATOR SUPERFAMILY MULTIDRUG TRANSPORTER MFSC"/>
    <property type="match status" value="1"/>
</dbReference>
<feature type="transmembrane region" description="Helical" evidence="7">
    <location>
        <begin position="353"/>
        <end position="374"/>
    </location>
</feature>
<feature type="transmembrane region" description="Helical" evidence="7">
    <location>
        <begin position="399"/>
        <end position="417"/>
    </location>
</feature>
<feature type="transmembrane region" description="Helical" evidence="7">
    <location>
        <begin position="77"/>
        <end position="96"/>
    </location>
</feature>
<accession>A0A9P3DP38</accession>
<dbReference type="PANTHER" id="PTHR42718:SF46">
    <property type="entry name" value="BLR6921 PROTEIN"/>
    <property type="match status" value="1"/>
</dbReference>
<evidence type="ECO:0000256" key="7">
    <source>
        <dbReference type="SAM" id="Phobius"/>
    </source>
</evidence>
<dbReference type="AlphaFoldDB" id="A0A9P3DP38"/>
<dbReference type="InterPro" id="IPR020846">
    <property type="entry name" value="MFS_dom"/>
</dbReference>
<dbReference type="InterPro" id="IPR036259">
    <property type="entry name" value="MFS_trans_sf"/>
</dbReference>
<proteinExistence type="predicted"/>
<dbReference type="Pfam" id="PF07690">
    <property type="entry name" value="MFS_1"/>
    <property type="match status" value="1"/>
</dbReference>
<name>A0A9P3DP38_STAAU</name>
<dbReference type="InterPro" id="IPR011701">
    <property type="entry name" value="MFS"/>
</dbReference>
<feature type="domain" description="Major facilitator superfamily (MFS) profile" evidence="8">
    <location>
        <begin position="11"/>
        <end position="455"/>
    </location>
</feature>
<evidence type="ECO:0000256" key="4">
    <source>
        <dbReference type="ARBA" id="ARBA00022692"/>
    </source>
</evidence>
<comment type="subcellular location">
    <subcellularLocation>
        <location evidence="1">Cell membrane</location>
        <topology evidence="1">Multi-pass membrane protein</topology>
    </subcellularLocation>
</comment>
<feature type="transmembrane region" description="Helical" evidence="7">
    <location>
        <begin position="46"/>
        <end position="65"/>
    </location>
</feature>
<reference evidence="10" key="1">
    <citation type="submission" date="2017-08" db="EMBL/GenBank/DDBJ databases">
        <title>Protection against atopic dermatitis through acquisition of Staphylococcus quorum-sensing agr mutations in the skin.</title>
        <authorList>
            <person name="Nakamura Y."/>
            <person name="Takahashi H."/>
            <person name="Takaya A."/>
            <person name="Inoue Y."/>
            <person name="Katayama Y."/>
            <person name="Kusuya Y."/>
            <person name="Shoji T."/>
            <person name="Takada S."/>
            <person name="Nakagawa S."/>
            <person name="Oguma R."/>
            <person name="Ozawa N."/>
            <person name="Yamaide F."/>
            <person name="Suzuki S."/>
            <person name="Villaruz A."/>
            <person name="Otto M."/>
            <person name="Matsue H."/>
            <person name="Nunez G."/>
            <person name="Shimojo N."/>
        </authorList>
    </citation>
    <scope>NUCLEOTIDE SEQUENCE [LARGE SCALE GENOMIC DNA]</scope>
    <source>
        <strain evidence="10">M1K003</strain>
    </source>
</reference>
<dbReference type="SUPFAM" id="SSF103473">
    <property type="entry name" value="MFS general substrate transporter"/>
    <property type="match status" value="1"/>
</dbReference>
<feature type="transmembrane region" description="Helical" evidence="7">
    <location>
        <begin position="135"/>
        <end position="159"/>
    </location>
</feature>
<gene>
    <name evidence="9" type="primary">qacA</name>
    <name evidence="9" type="ORF">M1K003_2777</name>
</gene>
<dbReference type="PRINTS" id="PR01036">
    <property type="entry name" value="TCRTETB"/>
</dbReference>
<dbReference type="Gene3D" id="1.20.1720.10">
    <property type="entry name" value="Multidrug resistance protein D"/>
    <property type="match status" value="1"/>
</dbReference>
<evidence type="ECO:0000256" key="6">
    <source>
        <dbReference type="ARBA" id="ARBA00023136"/>
    </source>
</evidence>
<dbReference type="CDD" id="cd17321">
    <property type="entry name" value="MFS_MMR_MDR_like"/>
    <property type="match status" value="1"/>
</dbReference>
<keyword evidence="5 7" id="KW-1133">Transmembrane helix</keyword>
<feature type="transmembrane region" description="Helical" evidence="7">
    <location>
        <begin position="165"/>
        <end position="184"/>
    </location>
</feature>
<feature type="transmembrane region" description="Helical" evidence="7">
    <location>
        <begin position="328"/>
        <end position="347"/>
    </location>
</feature>
<evidence type="ECO:0000259" key="8">
    <source>
        <dbReference type="PROSITE" id="PS50850"/>
    </source>
</evidence>
<dbReference type="RefSeq" id="WP_049388105.1">
    <property type="nucleotide sequence ID" value="NZ_BDVT01000024.1"/>
</dbReference>
<evidence type="ECO:0000256" key="3">
    <source>
        <dbReference type="ARBA" id="ARBA00022475"/>
    </source>
</evidence>
<evidence type="ECO:0000256" key="1">
    <source>
        <dbReference type="ARBA" id="ARBA00004651"/>
    </source>
</evidence>
<keyword evidence="2" id="KW-0813">Transport</keyword>
<organism evidence="9 10">
    <name type="scientific">Staphylococcus aureus</name>
    <dbReference type="NCBI Taxonomy" id="1280"/>
    <lineage>
        <taxon>Bacteria</taxon>
        <taxon>Bacillati</taxon>
        <taxon>Bacillota</taxon>
        <taxon>Bacilli</taxon>
        <taxon>Bacillales</taxon>
        <taxon>Staphylococcaceae</taxon>
        <taxon>Staphylococcus</taxon>
    </lineage>
</organism>
<feature type="transmembrane region" description="Helical" evidence="7">
    <location>
        <begin position="12"/>
        <end position="34"/>
    </location>
</feature>
<dbReference type="GO" id="GO:0022857">
    <property type="term" value="F:transmembrane transporter activity"/>
    <property type="evidence" value="ECO:0007669"/>
    <property type="project" value="InterPro"/>
</dbReference>
<feature type="transmembrane region" description="Helical" evidence="7">
    <location>
        <begin position="228"/>
        <end position="249"/>
    </location>
</feature>
<dbReference type="GO" id="GO:0005886">
    <property type="term" value="C:plasma membrane"/>
    <property type="evidence" value="ECO:0007669"/>
    <property type="project" value="UniProtKB-SubCell"/>
</dbReference>
<evidence type="ECO:0000256" key="5">
    <source>
        <dbReference type="ARBA" id="ARBA00022989"/>
    </source>
</evidence>
<keyword evidence="3" id="KW-1003">Cell membrane</keyword>
<keyword evidence="4 7" id="KW-0812">Transmembrane</keyword>
<dbReference type="PROSITE" id="PS50850">
    <property type="entry name" value="MFS"/>
    <property type="match status" value="1"/>
</dbReference>
<keyword evidence="6 7" id="KW-0472">Membrane</keyword>
<dbReference type="Proteomes" id="UP000265645">
    <property type="component" value="Unassembled WGS sequence"/>
</dbReference>
<sequence>MNSSKYFDHLVVFTAGIGMFLSTLDSGIINVALPTLSKSFNVDASFISWSITLYTLLLTGTIIIFGRLSDKYNRLNIYSIGLTVFLISSILCGFSNNVVELITFRGLQGIGAAMLQGTATAIITTTIPEHRQGPALGTLSILLGIGPVLGPSIGGLLISIGNWRWIFWINIPFIFIGLIGCLLLKKYIKEPKSVSIHLDIRGNSLLFVSIFCLLVSLTSWSHHSFFNISVYSNFLIFIVTFCLFIVWELKTNHPIINLRLFKNISFSSSIFAIFVFGGTTSLGFIIPPYILEKINHLSSWQIGLVNLTSPLGLVLISKITGKLISRVGNTILMTVGLVIMIASYTSLGLLQYILNPITISLLLLIYGIGGGFFLPSNTSAIMGTVSKDMQGTVGATQRMVQNIGIAVYTAITSLFISNQSQTDQLITSASHAWLFASITLFLSLLPFLLKLLNHKSEAT</sequence>
<protein>
    <submittedName>
        <fullName evidence="9">Antiseptic resistance protein</fullName>
    </submittedName>
</protein>